<comment type="caution">
    <text evidence="1">The sequence shown here is derived from an EMBL/GenBank/DDBJ whole genome shotgun (WGS) entry which is preliminary data.</text>
</comment>
<gene>
    <name evidence="1" type="ORF">L1987_67770</name>
</gene>
<accession>A0ACB9B434</accession>
<keyword evidence="2" id="KW-1185">Reference proteome</keyword>
<name>A0ACB9B434_9ASTR</name>
<proteinExistence type="predicted"/>
<sequence>MAEFADFRHNRKRVSLRKFSSQPIRLSVLKLDGSSFDIFVKKKATVGKVKQAIEAAFKQGDSKISWSHVWGNFCLCFEQMKLLHDRDSIARFGIKNGAQLQFVRYTPLYTLAGETSERLTCSLDEPEQ</sequence>
<dbReference type="Proteomes" id="UP001056120">
    <property type="component" value="Linkage Group LG23"/>
</dbReference>
<organism evidence="1 2">
    <name type="scientific">Smallanthus sonchifolius</name>
    <dbReference type="NCBI Taxonomy" id="185202"/>
    <lineage>
        <taxon>Eukaryota</taxon>
        <taxon>Viridiplantae</taxon>
        <taxon>Streptophyta</taxon>
        <taxon>Embryophyta</taxon>
        <taxon>Tracheophyta</taxon>
        <taxon>Spermatophyta</taxon>
        <taxon>Magnoliopsida</taxon>
        <taxon>eudicotyledons</taxon>
        <taxon>Gunneridae</taxon>
        <taxon>Pentapetalae</taxon>
        <taxon>asterids</taxon>
        <taxon>campanulids</taxon>
        <taxon>Asterales</taxon>
        <taxon>Asteraceae</taxon>
        <taxon>Asteroideae</taxon>
        <taxon>Heliantheae alliance</taxon>
        <taxon>Millerieae</taxon>
        <taxon>Smallanthus</taxon>
    </lineage>
</organism>
<reference evidence="2" key="1">
    <citation type="journal article" date="2022" name="Mol. Ecol. Resour.">
        <title>The genomes of chicory, endive, great burdock and yacon provide insights into Asteraceae palaeo-polyploidization history and plant inulin production.</title>
        <authorList>
            <person name="Fan W."/>
            <person name="Wang S."/>
            <person name="Wang H."/>
            <person name="Wang A."/>
            <person name="Jiang F."/>
            <person name="Liu H."/>
            <person name="Zhao H."/>
            <person name="Xu D."/>
            <person name="Zhang Y."/>
        </authorList>
    </citation>
    <scope>NUCLEOTIDE SEQUENCE [LARGE SCALE GENOMIC DNA]</scope>
    <source>
        <strain evidence="2">cv. Yunnan</strain>
    </source>
</reference>
<evidence type="ECO:0000313" key="2">
    <source>
        <dbReference type="Proteomes" id="UP001056120"/>
    </source>
</evidence>
<dbReference type="EMBL" id="CM042040">
    <property type="protein sequence ID" value="KAI3716708.1"/>
    <property type="molecule type" value="Genomic_DNA"/>
</dbReference>
<evidence type="ECO:0000313" key="1">
    <source>
        <dbReference type="EMBL" id="KAI3716708.1"/>
    </source>
</evidence>
<protein>
    <submittedName>
        <fullName evidence="1">Uncharacterized protein</fullName>
    </submittedName>
</protein>
<reference evidence="1 2" key="2">
    <citation type="journal article" date="2022" name="Mol. Ecol. Resour.">
        <title>The genomes of chicory, endive, great burdock and yacon provide insights into Asteraceae paleo-polyploidization history and plant inulin production.</title>
        <authorList>
            <person name="Fan W."/>
            <person name="Wang S."/>
            <person name="Wang H."/>
            <person name="Wang A."/>
            <person name="Jiang F."/>
            <person name="Liu H."/>
            <person name="Zhao H."/>
            <person name="Xu D."/>
            <person name="Zhang Y."/>
        </authorList>
    </citation>
    <scope>NUCLEOTIDE SEQUENCE [LARGE SCALE GENOMIC DNA]</scope>
    <source>
        <strain evidence="2">cv. Yunnan</strain>
        <tissue evidence="1">Leaves</tissue>
    </source>
</reference>